<feature type="compositionally biased region" description="Basic residues" evidence="1">
    <location>
        <begin position="146"/>
        <end position="156"/>
    </location>
</feature>
<accession>A0ABN1NPS9</accession>
<feature type="compositionally biased region" description="Polar residues" evidence="1">
    <location>
        <begin position="33"/>
        <end position="43"/>
    </location>
</feature>
<dbReference type="PANTHER" id="PTHR33055:SF3">
    <property type="entry name" value="PUTATIVE TRANSPOSASE FOR IS117-RELATED"/>
    <property type="match status" value="1"/>
</dbReference>
<dbReference type="RefSeq" id="WP_343948129.1">
    <property type="nucleotide sequence ID" value="NZ_BAAAHQ010000001.1"/>
</dbReference>
<feature type="region of interest" description="Disordered" evidence="1">
    <location>
        <begin position="140"/>
        <end position="186"/>
    </location>
</feature>
<keyword evidence="4" id="KW-1185">Reference proteome</keyword>
<dbReference type="Pfam" id="PF02371">
    <property type="entry name" value="Transposase_20"/>
    <property type="match status" value="1"/>
</dbReference>
<protein>
    <recommendedName>
        <fullName evidence="2">Transposase IS116/IS110/IS902 C-terminal domain-containing protein</fullName>
    </recommendedName>
</protein>
<evidence type="ECO:0000259" key="2">
    <source>
        <dbReference type="Pfam" id="PF02371"/>
    </source>
</evidence>
<sequence length="186" mass="19987">MATISAAVVLGALGNPDRFDNLAGVRALTGLTPSLDESGTSSRHGPPTKAGDPALREALFGAADRARELDPTLAARYQRLVVTEGKHHNSAVCTLAATLVTRLAACWRSRTPYQLRDLDSTPITVEQGRAICAEQYAVTDTDRAKNRPRRASKRLKQGTSRRGQESPDDAPEVGPSTVKATWRKVA</sequence>
<dbReference type="PANTHER" id="PTHR33055">
    <property type="entry name" value="TRANSPOSASE FOR INSERTION SEQUENCE ELEMENT IS1111A"/>
    <property type="match status" value="1"/>
</dbReference>
<dbReference type="InterPro" id="IPR047650">
    <property type="entry name" value="Transpos_IS110"/>
</dbReference>
<evidence type="ECO:0000313" key="3">
    <source>
        <dbReference type="EMBL" id="GAA0913818.1"/>
    </source>
</evidence>
<dbReference type="Proteomes" id="UP001501578">
    <property type="component" value="Unassembled WGS sequence"/>
</dbReference>
<name>A0ABN1NPS9_9ACTN</name>
<organism evidence="3 4">
    <name type="scientific">Nonomuraea longicatena</name>
    <dbReference type="NCBI Taxonomy" id="83682"/>
    <lineage>
        <taxon>Bacteria</taxon>
        <taxon>Bacillati</taxon>
        <taxon>Actinomycetota</taxon>
        <taxon>Actinomycetes</taxon>
        <taxon>Streptosporangiales</taxon>
        <taxon>Streptosporangiaceae</taxon>
        <taxon>Nonomuraea</taxon>
    </lineage>
</organism>
<feature type="domain" description="Transposase IS116/IS110/IS902 C-terminal" evidence="2">
    <location>
        <begin position="2"/>
        <end position="78"/>
    </location>
</feature>
<proteinExistence type="predicted"/>
<evidence type="ECO:0000256" key="1">
    <source>
        <dbReference type="SAM" id="MobiDB-lite"/>
    </source>
</evidence>
<gene>
    <name evidence="3" type="ORF">GCM10009560_06460</name>
</gene>
<evidence type="ECO:0000313" key="4">
    <source>
        <dbReference type="Proteomes" id="UP001501578"/>
    </source>
</evidence>
<dbReference type="EMBL" id="BAAAHQ010000001">
    <property type="protein sequence ID" value="GAA0913818.1"/>
    <property type="molecule type" value="Genomic_DNA"/>
</dbReference>
<comment type="caution">
    <text evidence="3">The sequence shown here is derived from an EMBL/GenBank/DDBJ whole genome shotgun (WGS) entry which is preliminary data.</text>
</comment>
<reference evidence="4" key="1">
    <citation type="journal article" date="2019" name="Int. J. Syst. Evol. Microbiol.">
        <title>The Global Catalogue of Microorganisms (GCM) 10K type strain sequencing project: providing services to taxonomists for standard genome sequencing and annotation.</title>
        <authorList>
            <consortium name="The Broad Institute Genomics Platform"/>
            <consortium name="The Broad Institute Genome Sequencing Center for Infectious Disease"/>
            <person name="Wu L."/>
            <person name="Ma J."/>
        </authorList>
    </citation>
    <scope>NUCLEOTIDE SEQUENCE [LARGE SCALE GENOMIC DNA]</scope>
    <source>
        <strain evidence="4">JCM 11136</strain>
    </source>
</reference>
<dbReference type="InterPro" id="IPR003346">
    <property type="entry name" value="Transposase_20"/>
</dbReference>
<feature type="region of interest" description="Disordered" evidence="1">
    <location>
        <begin position="33"/>
        <end position="53"/>
    </location>
</feature>